<gene>
    <name evidence="1" type="ORF">Pfra01_001414400</name>
</gene>
<dbReference type="EMBL" id="BSXT01001470">
    <property type="protein sequence ID" value="GMF42759.1"/>
    <property type="molecule type" value="Genomic_DNA"/>
</dbReference>
<name>A0A9W6XMR1_9STRA</name>
<protein>
    <submittedName>
        <fullName evidence="1">Unnamed protein product</fullName>
    </submittedName>
</protein>
<accession>A0A9W6XMR1</accession>
<dbReference type="OrthoDB" id="101778at2759"/>
<keyword evidence="2" id="KW-1185">Reference proteome</keyword>
<evidence type="ECO:0000313" key="1">
    <source>
        <dbReference type="EMBL" id="GMF42759.1"/>
    </source>
</evidence>
<dbReference type="Proteomes" id="UP001165121">
    <property type="component" value="Unassembled WGS sequence"/>
</dbReference>
<reference evidence="1" key="1">
    <citation type="submission" date="2023-04" db="EMBL/GenBank/DDBJ databases">
        <title>Phytophthora fragariaefolia NBRC 109709.</title>
        <authorList>
            <person name="Ichikawa N."/>
            <person name="Sato H."/>
            <person name="Tonouchi N."/>
        </authorList>
    </citation>
    <scope>NUCLEOTIDE SEQUENCE</scope>
    <source>
        <strain evidence="1">NBRC 109709</strain>
    </source>
</reference>
<organism evidence="1 2">
    <name type="scientific">Phytophthora fragariaefolia</name>
    <dbReference type="NCBI Taxonomy" id="1490495"/>
    <lineage>
        <taxon>Eukaryota</taxon>
        <taxon>Sar</taxon>
        <taxon>Stramenopiles</taxon>
        <taxon>Oomycota</taxon>
        <taxon>Peronosporomycetes</taxon>
        <taxon>Peronosporales</taxon>
        <taxon>Peronosporaceae</taxon>
        <taxon>Phytophthora</taxon>
    </lineage>
</organism>
<comment type="caution">
    <text evidence="1">The sequence shown here is derived from an EMBL/GenBank/DDBJ whole genome shotgun (WGS) entry which is preliminary data.</text>
</comment>
<proteinExistence type="predicted"/>
<sequence>MTGFGINYRELLSCAFAVHTWGNAWASHQGDPPAAPVHVQFRIDNTSAVSWQTMMGSRNTRAQTVIRLRSHWELAFGLRFSSTHVPGAENRIADAGSRSFLRLGVGSPFPGPNKWLAAGSVVGERPTAGEDMAYYLRAHSVVESTYAKYTRALKTWFSWATTQGIQPALHHYGRGLQIQIITAFVLHGFQSGYGSGRRVRAPTIASFLHGIAHSSRQRRCHFQVTIHKFAWP</sequence>
<dbReference type="AlphaFoldDB" id="A0A9W6XMR1"/>
<evidence type="ECO:0000313" key="2">
    <source>
        <dbReference type="Proteomes" id="UP001165121"/>
    </source>
</evidence>